<sequence length="471" mass="50375">MIVGSYAGPLAANYFLGNTLETASRIVTGTLRNFQNYTFSVSGDTSTKDPTIDVTGTTAVTIEPAEGDTRSLITVVPTAELAGTYTLISAAAGFTDLQGAPVEAGTYTEELFNYDEEVRTIESLSRVETFRIKPESVDLKIVDSSDPDSSVQELVITFESGSSIEVTESANDETNALMQSSASTFGTLWEASDLLVDTALRAPKPVDGLFAAARSGKYGFDRHPRMDSTNTTGLLGYAMTFGKTQTGVFLEMGHADYETDSPTSTGRVTGDGDHNYAGAGVFVSQELIPDLHATAYVKGGALRNAFDVTIAGKKLDLNRTSAYWGAHLGVHYDWALSQSFDAWAYASYFYDGREKETYKKAGTTDVAGSTFTYDALESHRVQLTYAHSQSLKPYVGLALEQVLKAEGQGSADDGTSRVKLNTTDMDGTTGILSAGWKYVNDAGTFAFSAGVNGYAGLKNGVNAMVQGQWAF</sequence>
<dbReference type="HOGENOM" id="CLU_579909_0_0_4"/>
<dbReference type="AlphaFoldDB" id="H3KCN4"/>
<comment type="caution">
    <text evidence="1">The sequence shown here is derived from an EMBL/GenBank/DDBJ whole genome shotgun (WGS) entry which is preliminary data.</text>
</comment>
<gene>
    <name evidence="1" type="ORF">HMPREF9440_00487</name>
</gene>
<evidence type="ECO:0000313" key="2">
    <source>
        <dbReference type="Proteomes" id="UP000004956"/>
    </source>
</evidence>
<keyword evidence="2" id="KW-1185">Reference proteome</keyword>
<dbReference type="RefSeq" id="WP_008541019.1">
    <property type="nucleotide sequence ID" value="NZ_JH604883.1"/>
</dbReference>
<organism evidence="1 2">
    <name type="scientific">Sutterella parvirubra YIT 11816</name>
    <dbReference type="NCBI Taxonomy" id="762967"/>
    <lineage>
        <taxon>Bacteria</taxon>
        <taxon>Pseudomonadati</taxon>
        <taxon>Pseudomonadota</taxon>
        <taxon>Betaproteobacteria</taxon>
        <taxon>Burkholderiales</taxon>
        <taxon>Sutterellaceae</taxon>
        <taxon>Sutterella</taxon>
    </lineage>
</organism>
<accession>H3KCN4</accession>
<protein>
    <submittedName>
        <fullName evidence="1">Outer membrane autotransporter barrel domain protein</fullName>
    </submittedName>
</protein>
<dbReference type="SUPFAM" id="SSF103515">
    <property type="entry name" value="Autotransporter"/>
    <property type="match status" value="1"/>
</dbReference>
<name>H3KCN4_9BURK</name>
<proteinExistence type="predicted"/>
<dbReference type="PATRIC" id="fig|762967.3.peg.405"/>
<dbReference type="Proteomes" id="UP000004956">
    <property type="component" value="Unassembled WGS sequence"/>
</dbReference>
<evidence type="ECO:0000313" key="1">
    <source>
        <dbReference type="EMBL" id="EHY32125.1"/>
    </source>
</evidence>
<reference evidence="1 2" key="1">
    <citation type="submission" date="2011-11" db="EMBL/GenBank/DDBJ databases">
        <authorList>
            <person name="Weinstock G."/>
            <person name="Sodergren E."/>
            <person name="Clifton S."/>
            <person name="Fulton L."/>
            <person name="Fulton B."/>
            <person name="Courtney L."/>
            <person name="Fronick C."/>
            <person name="Harrison M."/>
            <person name="Strong C."/>
            <person name="Farmer C."/>
            <person name="Delahaunty K."/>
            <person name="Markovic C."/>
            <person name="Hall O."/>
            <person name="Minx P."/>
            <person name="Tomlinson C."/>
            <person name="Mitreva M."/>
            <person name="Hou S."/>
            <person name="Chen J."/>
            <person name="Wollam A."/>
            <person name="Pepin K.H."/>
            <person name="Johnson M."/>
            <person name="Bhonagiri V."/>
            <person name="Zhang X."/>
            <person name="Suruliraj S."/>
            <person name="Warren W."/>
            <person name="Chinwalla A."/>
            <person name="Mardis E.R."/>
            <person name="Wilson R.K."/>
        </authorList>
    </citation>
    <scope>NUCLEOTIDE SEQUENCE [LARGE SCALE GENOMIC DNA]</scope>
    <source>
        <strain evidence="1 2">YIT 11816</strain>
    </source>
</reference>
<dbReference type="EMBL" id="AFBQ01000057">
    <property type="protein sequence ID" value="EHY32125.1"/>
    <property type="molecule type" value="Genomic_DNA"/>
</dbReference>
<dbReference type="OrthoDB" id="9778934at2"/>
<dbReference type="STRING" id="762967.HMPREF9440_00487"/>
<dbReference type="InterPro" id="IPR036709">
    <property type="entry name" value="Autotransporte_beta_dom_sf"/>
</dbReference>